<evidence type="ECO:0000313" key="2">
    <source>
        <dbReference type="Proteomes" id="UP000823823"/>
    </source>
</evidence>
<dbReference type="Pfam" id="PF13416">
    <property type="entry name" value="SBP_bac_8"/>
    <property type="match status" value="1"/>
</dbReference>
<reference evidence="1" key="2">
    <citation type="submission" date="2021-04" db="EMBL/GenBank/DDBJ databases">
        <authorList>
            <person name="Gilroy R."/>
        </authorList>
    </citation>
    <scope>NUCLEOTIDE SEQUENCE</scope>
    <source>
        <strain evidence="1">ChiHjej13B12-24818</strain>
    </source>
</reference>
<dbReference type="InterPro" id="IPR006059">
    <property type="entry name" value="SBP"/>
</dbReference>
<sequence length="434" mass="45304">MEHAAVTRRGLLALGAGASATAIASCGPNAQSDSGSAADGATELRMTWWGGETRRELTDAVVAEYTDVAPEVSVSTEPSEFSGYWDKLATQTAAQDAPDIIQMEEAYLTEYAERGALLDLSAAGLDTSGFTEGLADAGVIEGAGQVGVRGGSNAPVMLVNPALFEEAGVDMPDDTAWTWDEQLAIAEEIAAASEGAYGTSQFVVNPVVFRLWLRQQGLGIWKDGELGFDVDAATAFFEFADTVLNSEAGPAAEQTQEDNAGGIEQSLFATGRQAMTVAWTNQSVAFGNALGSDVALLRLPTAPGGAGDHQMWLKPGIFWSVASSSAAPDVAVEFLNFLLNSPDSGKHLGVERGIPPNAEVRDLVKGQLEGTELSTLEFVEAVTPEVGPDPEIAPMGGSVFESLLERVGESFMFGQIDAEGAAQSMVDELGAAIS</sequence>
<accession>A0A9D2LFT9</accession>
<dbReference type="PROSITE" id="PS51318">
    <property type="entry name" value="TAT"/>
    <property type="match status" value="1"/>
</dbReference>
<gene>
    <name evidence="1" type="ORF">H9786_15285</name>
</gene>
<dbReference type="InterPro" id="IPR006311">
    <property type="entry name" value="TAT_signal"/>
</dbReference>
<proteinExistence type="predicted"/>
<dbReference type="Gene3D" id="3.40.190.10">
    <property type="entry name" value="Periplasmic binding protein-like II"/>
    <property type="match status" value="2"/>
</dbReference>
<dbReference type="EMBL" id="DWZH01000124">
    <property type="protein sequence ID" value="HJB11862.1"/>
    <property type="molecule type" value="Genomic_DNA"/>
</dbReference>
<organism evidence="1 2">
    <name type="scientific">Candidatus Brachybacterium merdavium</name>
    <dbReference type="NCBI Taxonomy" id="2838513"/>
    <lineage>
        <taxon>Bacteria</taxon>
        <taxon>Bacillati</taxon>
        <taxon>Actinomycetota</taxon>
        <taxon>Actinomycetes</taxon>
        <taxon>Micrococcales</taxon>
        <taxon>Dermabacteraceae</taxon>
        <taxon>Brachybacterium</taxon>
    </lineage>
</organism>
<dbReference type="AlphaFoldDB" id="A0A9D2LFT9"/>
<protein>
    <submittedName>
        <fullName evidence="1">Extracellular solute-binding protein</fullName>
    </submittedName>
</protein>
<reference evidence="1" key="1">
    <citation type="journal article" date="2021" name="PeerJ">
        <title>Extensive microbial diversity within the chicken gut microbiome revealed by metagenomics and culture.</title>
        <authorList>
            <person name="Gilroy R."/>
            <person name="Ravi A."/>
            <person name="Getino M."/>
            <person name="Pursley I."/>
            <person name="Horton D.L."/>
            <person name="Alikhan N.F."/>
            <person name="Baker D."/>
            <person name="Gharbi K."/>
            <person name="Hall N."/>
            <person name="Watson M."/>
            <person name="Adriaenssens E.M."/>
            <person name="Foster-Nyarko E."/>
            <person name="Jarju S."/>
            <person name="Secka A."/>
            <person name="Antonio M."/>
            <person name="Oren A."/>
            <person name="Chaudhuri R.R."/>
            <person name="La Ragione R."/>
            <person name="Hildebrand F."/>
            <person name="Pallen M.J."/>
        </authorList>
    </citation>
    <scope>NUCLEOTIDE SEQUENCE</scope>
    <source>
        <strain evidence="1">ChiHjej13B12-24818</strain>
    </source>
</reference>
<dbReference type="InterPro" id="IPR050490">
    <property type="entry name" value="Bact_solute-bd_prot1"/>
</dbReference>
<name>A0A9D2LFT9_9MICO</name>
<dbReference type="SUPFAM" id="SSF53850">
    <property type="entry name" value="Periplasmic binding protein-like II"/>
    <property type="match status" value="1"/>
</dbReference>
<comment type="caution">
    <text evidence="1">The sequence shown here is derived from an EMBL/GenBank/DDBJ whole genome shotgun (WGS) entry which is preliminary data.</text>
</comment>
<dbReference type="PANTHER" id="PTHR43649:SF30">
    <property type="entry name" value="ABC TRANSPORTER SUBSTRATE-BINDING PROTEIN"/>
    <property type="match status" value="1"/>
</dbReference>
<evidence type="ECO:0000313" key="1">
    <source>
        <dbReference type="EMBL" id="HJB11862.1"/>
    </source>
</evidence>
<dbReference type="PANTHER" id="PTHR43649">
    <property type="entry name" value="ARABINOSE-BINDING PROTEIN-RELATED"/>
    <property type="match status" value="1"/>
</dbReference>
<dbReference type="Proteomes" id="UP000823823">
    <property type="component" value="Unassembled WGS sequence"/>
</dbReference>